<evidence type="ECO:0000313" key="4">
    <source>
        <dbReference type="Proteomes" id="UP000076205"/>
    </source>
</evidence>
<evidence type="ECO:0000313" key="2">
    <source>
        <dbReference type="EMBL" id="CZY23789.1"/>
    </source>
</evidence>
<protein>
    <submittedName>
        <fullName evidence="3">Uncharacterized protein</fullName>
    </submittedName>
</protein>
<evidence type="ECO:0000256" key="1">
    <source>
        <dbReference type="SAM" id="SignalP"/>
    </source>
</evidence>
<evidence type="ECO:0000313" key="3">
    <source>
        <dbReference type="EMBL" id="PJD77751.1"/>
    </source>
</evidence>
<accession>A0A2J0PS82</accession>
<feature type="signal peptide" evidence="1">
    <location>
        <begin position="1"/>
        <end position="19"/>
    </location>
</feature>
<name>A0A2J0PS82_9ENTR</name>
<feature type="chain" id="PRO_5036318187" evidence="1">
    <location>
        <begin position="20"/>
        <end position="131"/>
    </location>
</feature>
<dbReference type="Proteomes" id="UP000229974">
    <property type="component" value="Unassembled WGS sequence"/>
</dbReference>
<keyword evidence="1" id="KW-0732">Signal</keyword>
<dbReference type="EMBL" id="FJYW01000013">
    <property type="protein sequence ID" value="CZY23789.1"/>
    <property type="molecule type" value="Genomic_DNA"/>
</dbReference>
<dbReference type="Proteomes" id="UP000076205">
    <property type="component" value="Unassembled WGS sequence"/>
</dbReference>
<dbReference type="AlphaFoldDB" id="A0A2J0PS82"/>
<reference evidence="3 5" key="2">
    <citation type="journal article" date="2017" name="J. Antimicrob. Chemother.">
        <title>Characterization of the population structure, drug resistance mechanisms and plasmids of the community-associated Enterobacter cloacae complex in China.</title>
        <authorList>
            <person name="Zhou K."/>
            <person name="Yu W."/>
            <person name="Cao X."/>
            <person name="Shen P."/>
            <person name="Lu H."/>
            <person name="Luo Q."/>
            <person name="Rossen J.W.A."/>
            <person name="Xiao Y."/>
        </authorList>
    </citation>
    <scope>NUCLEOTIDE SEQUENCE [LARGE SCALE GENOMIC DNA]</scope>
    <source>
        <strain evidence="3 5">ECC904</strain>
    </source>
</reference>
<dbReference type="RefSeq" id="WP_022650057.1">
    <property type="nucleotide sequence ID" value="NZ_BEED01000251.1"/>
</dbReference>
<comment type="caution">
    <text evidence="3">The sequence shown here is derived from an EMBL/GenBank/DDBJ whole genome shotgun (WGS) entry which is preliminary data.</text>
</comment>
<reference evidence="2 4" key="1">
    <citation type="submission" date="2016-03" db="EMBL/GenBank/DDBJ databases">
        <authorList>
            <consortium name="Pathogen Informatics"/>
        </authorList>
    </citation>
    <scope>NUCLEOTIDE SEQUENCE [LARGE SCALE GENOMIC DNA]</scope>
    <source>
        <strain evidence="2">E1424</strain>
        <strain evidence="4">e1424</strain>
    </source>
</reference>
<dbReference type="EMBL" id="NEEW01000023">
    <property type="protein sequence ID" value="PJD77751.1"/>
    <property type="molecule type" value="Genomic_DNA"/>
</dbReference>
<proteinExistence type="predicted"/>
<evidence type="ECO:0000313" key="5">
    <source>
        <dbReference type="Proteomes" id="UP000229974"/>
    </source>
</evidence>
<gene>
    <name evidence="3" type="ORF">B9Q30_25990</name>
    <name evidence="2" type="ORF">SAMEA2273352_04471</name>
</gene>
<sequence length="131" mass="15052">MMKNILAALTVFISFSAMAEKRNIHNECSFRAATLSDMVALYKERQCSKNQAKQFIHEVATGETQTLNSCIPKSRYKNPDFIDGNNFEKWSDSLIEKIWSNTMKGPDNYGTFMDACMKNPDKYIGGQWLYK</sequence>
<organism evidence="3 5">
    <name type="scientific">Enterobacter hormaechei</name>
    <dbReference type="NCBI Taxonomy" id="158836"/>
    <lineage>
        <taxon>Bacteria</taxon>
        <taxon>Pseudomonadati</taxon>
        <taxon>Pseudomonadota</taxon>
        <taxon>Gammaproteobacteria</taxon>
        <taxon>Enterobacterales</taxon>
        <taxon>Enterobacteriaceae</taxon>
        <taxon>Enterobacter</taxon>
        <taxon>Enterobacter cloacae complex</taxon>
    </lineage>
</organism>
<dbReference type="GeneID" id="63144850"/>